<sequence>MASSSSFILSTSITSSKLSATTPPTPPTSVTFRRHPFFVSAAYTTAERTTTTITTSSTIASPTSLYEVLGIQIGANSHEIKSAYRKLARILHPDVVRLQQNSSAEEFIRVQSAYATLSDPEKRANYDRKLFGNRIARPVDFSSTGARNHYTVSRKWETDQCCNVHQPPLFTASLSAFRQAHFRSGAALKSRENQLPLDPSESDDDSDGKIRMSRNEKKREARRAVKWAMDLAKFSPPQIKRILRVASAEQGVYDAVILVKRLGPDVREGKRRQFSYIGRLLRDVEPELMDGLIQATKDGDQTKFQALSGSELSATEDVDEEVEETDFEDDEEDSEDDIALADRWFDGLINKDIDITKEIYSLTEVDFDRQELRCLVRKVQSIREKASNSDEEGKINSDIVRAERSLTRFLRDLAKQLHS</sequence>
<feature type="compositionally biased region" description="Basic and acidic residues" evidence="1">
    <location>
        <begin position="207"/>
        <end position="217"/>
    </location>
</feature>
<dbReference type="CDD" id="cd16331">
    <property type="entry name" value="YjgA-like"/>
    <property type="match status" value="1"/>
</dbReference>
<dbReference type="PANTHER" id="PTHR36898:SF1">
    <property type="entry name" value="OS04G0250700 PROTEIN"/>
    <property type="match status" value="1"/>
</dbReference>
<evidence type="ECO:0000259" key="2">
    <source>
        <dbReference type="PROSITE" id="PS50076"/>
    </source>
</evidence>
<accession>A0A9Q1R3H7</accession>
<dbReference type="Gene3D" id="1.10.60.30">
    <property type="entry name" value="PSPTO4464-like domains"/>
    <property type="match status" value="2"/>
</dbReference>
<evidence type="ECO:0000313" key="4">
    <source>
        <dbReference type="Proteomes" id="UP001152561"/>
    </source>
</evidence>
<comment type="caution">
    <text evidence="3">The sequence shown here is derived from an EMBL/GenBank/DDBJ whole genome shotgun (WGS) entry which is preliminary data.</text>
</comment>
<evidence type="ECO:0000313" key="3">
    <source>
        <dbReference type="EMBL" id="KAJ8540904.1"/>
    </source>
</evidence>
<dbReference type="InterPro" id="IPR036869">
    <property type="entry name" value="J_dom_sf"/>
</dbReference>
<dbReference type="InterPro" id="IPR006839">
    <property type="entry name" value="DarP"/>
</dbReference>
<dbReference type="InterPro" id="IPR001623">
    <property type="entry name" value="DnaJ_domain"/>
</dbReference>
<dbReference type="Pfam" id="PF00226">
    <property type="entry name" value="DnaJ"/>
    <property type="match status" value="1"/>
</dbReference>
<proteinExistence type="predicted"/>
<dbReference type="Proteomes" id="UP001152561">
    <property type="component" value="Unassembled WGS sequence"/>
</dbReference>
<organism evidence="3 4">
    <name type="scientific">Anisodus acutangulus</name>
    <dbReference type="NCBI Taxonomy" id="402998"/>
    <lineage>
        <taxon>Eukaryota</taxon>
        <taxon>Viridiplantae</taxon>
        <taxon>Streptophyta</taxon>
        <taxon>Embryophyta</taxon>
        <taxon>Tracheophyta</taxon>
        <taxon>Spermatophyta</taxon>
        <taxon>Magnoliopsida</taxon>
        <taxon>eudicotyledons</taxon>
        <taxon>Gunneridae</taxon>
        <taxon>Pentapetalae</taxon>
        <taxon>asterids</taxon>
        <taxon>lamiids</taxon>
        <taxon>Solanales</taxon>
        <taxon>Solanaceae</taxon>
        <taxon>Solanoideae</taxon>
        <taxon>Hyoscyameae</taxon>
        <taxon>Anisodus</taxon>
    </lineage>
</organism>
<dbReference type="InterPro" id="IPR023153">
    <property type="entry name" value="DarP_sf"/>
</dbReference>
<dbReference type="OrthoDB" id="1932188at2759"/>
<name>A0A9Q1R3H7_9SOLA</name>
<evidence type="ECO:0000256" key="1">
    <source>
        <dbReference type="SAM" id="MobiDB-lite"/>
    </source>
</evidence>
<protein>
    <recommendedName>
        <fullName evidence="2">J domain-containing protein</fullName>
    </recommendedName>
</protein>
<dbReference type="EMBL" id="JAJAGQ010000015">
    <property type="protein sequence ID" value="KAJ8540904.1"/>
    <property type="molecule type" value="Genomic_DNA"/>
</dbReference>
<keyword evidence="4" id="KW-1185">Reference proteome</keyword>
<feature type="compositionally biased region" description="Acidic residues" evidence="1">
    <location>
        <begin position="314"/>
        <end position="333"/>
    </location>
</feature>
<dbReference type="AlphaFoldDB" id="A0A9Q1R3H7"/>
<dbReference type="PRINTS" id="PR00625">
    <property type="entry name" value="JDOMAIN"/>
</dbReference>
<feature type="domain" description="J" evidence="2">
    <location>
        <begin position="64"/>
        <end position="130"/>
    </location>
</feature>
<dbReference type="Pfam" id="PF04751">
    <property type="entry name" value="DarP"/>
    <property type="match status" value="1"/>
</dbReference>
<dbReference type="CDD" id="cd06257">
    <property type="entry name" value="DnaJ"/>
    <property type="match status" value="1"/>
</dbReference>
<gene>
    <name evidence="3" type="ORF">K7X08_001720</name>
</gene>
<feature type="region of interest" description="Disordered" evidence="1">
    <location>
        <begin position="307"/>
        <end position="333"/>
    </location>
</feature>
<dbReference type="SMART" id="SM00271">
    <property type="entry name" value="DnaJ"/>
    <property type="match status" value="1"/>
</dbReference>
<dbReference type="PROSITE" id="PS00636">
    <property type="entry name" value="DNAJ_1"/>
    <property type="match status" value="1"/>
</dbReference>
<dbReference type="SUPFAM" id="SSF158710">
    <property type="entry name" value="PSPTO4464-like"/>
    <property type="match status" value="1"/>
</dbReference>
<dbReference type="Gene3D" id="1.10.287.110">
    <property type="entry name" value="DnaJ domain"/>
    <property type="match status" value="1"/>
</dbReference>
<dbReference type="SUPFAM" id="SSF46565">
    <property type="entry name" value="Chaperone J-domain"/>
    <property type="match status" value="1"/>
</dbReference>
<reference evidence="4" key="1">
    <citation type="journal article" date="2023" name="Proc. Natl. Acad. Sci. U.S.A.">
        <title>Genomic and structural basis for evolution of tropane alkaloid biosynthesis.</title>
        <authorList>
            <person name="Wanga Y.-J."/>
            <person name="Taina T."/>
            <person name="Yua J.-Y."/>
            <person name="Lia J."/>
            <person name="Xua B."/>
            <person name="Chenc J."/>
            <person name="D'Auriad J.C."/>
            <person name="Huanga J.-P."/>
            <person name="Huanga S.-X."/>
        </authorList>
    </citation>
    <scope>NUCLEOTIDE SEQUENCE [LARGE SCALE GENOMIC DNA]</scope>
    <source>
        <strain evidence="4">cv. KIB-2019</strain>
    </source>
</reference>
<dbReference type="PANTHER" id="PTHR36898">
    <property type="entry name" value="OSJNBB0026I12.6 PROTEIN"/>
    <property type="match status" value="1"/>
</dbReference>
<feature type="region of interest" description="Disordered" evidence="1">
    <location>
        <begin position="188"/>
        <end position="217"/>
    </location>
</feature>
<dbReference type="PROSITE" id="PS50076">
    <property type="entry name" value="DNAJ_2"/>
    <property type="match status" value="1"/>
</dbReference>
<dbReference type="InterPro" id="IPR018253">
    <property type="entry name" value="DnaJ_domain_CS"/>
</dbReference>